<protein>
    <recommendedName>
        <fullName evidence="3">Transcriptional regulator</fullName>
    </recommendedName>
</protein>
<accession>A0ABT0CED9</accession>
<evidence type="ECO:0000313" key="2">
    <source>
        <dbReference type="Proteomes" id="UP000830835"/>
    </source>
</evidence>
<dbReference type="Proteomes" id="UP000830835">
    <property type="component" value="Unassembled WGS sequence"/>
</dbReference>
<sequence length="126" mass="14264">MLHDSVPVYRRAQRAWVCSPFRVALLQAMQFQGIPLGKISGLAGVQAGYTQRPLPEMLADQELMWLIQVGLLRREVDGQGITDSYRLAPLGRQLLQDLEKGEIPEGIPASWIDHLQNLLTRWHLLP</sequence>
<name>A0ABT0CED9_THEVL</name>
<dbReference type="InterPro" id="IPR054651">
    <property type="entry name" value="Npun_F0494-like"/>
</dbReference>
<evidence type="ECO:0000313" key="1">
    <source>
        <dbReference type="EMBL" id="MCJ2544144.1"/>
    </source>
</evidence>
<proteinExistence type="predicted"/>
<dbReference type="EMBL" id="JAFIRA010000048">
    <property type="protein sequence ID" value="MCJ2544144.1"/>
    <property type="molecule type" value="Genomic_DNA"/>
</dbReference>
<organism evidence="1 2">
    <name type="scientific">Thermostichus vulcanus str. 'Rupite'</name>
    <dbReference type="NCBI Taxonomy" id="2813851"/>
    <lineage>
        <taxon>Bacteria</taxon>
        <taxon>Bacillati</taxon>
        <taxon>Cyanobacteriota</taxon>
        <taxon>Cyanophyceae</taxon>
        <taxon>Thermostichales</taxon>
        <taxon>Thermostichaceae</taxon>
        <taxon>Thermostichus</taxon>
    </lineage>
</organism>
<keyword evidence="2" id="KW-1185">Reference proteome</keyword>
<comment type="caution">
    <text evidence="1">The sequence shown here is derived from an EMBL/GenBank/DDBJ whole genome shotgun (WGS) entry which is preliminary data.</text>
</comment>
<evidence type="ECO:0008006" key="3">
    <source>
        <dbReference type="Google" id="ProtNLM"/>
    </source>
</evidence>
<dbReference type="NCBIfam" id="NF045586">
    <property type="entry name" value="Npun_F0494_fam"/>
    <property type="match status" value="1"/>
</dbReference>
<gene>
    <name evidence="1" type="ORF">JX360_14735</name>
</gene>
<reference evidence="1" key="1">
    <citation type="submission" date="2021-02" db="EMBL/GenBank/DDBJ databases">
        <title>The CRISPR/cas machinery reduction and long-range gene transfer in the hot spring cyanobacterium Synechococcus.</title>
        <authorList>
            <person name="Dvorak P."/>
            <person name="Jahodarova E."/>
            <person name="Hasler P."/>
            <person name="Poulickova A."/>
        </authorList>
    </citation>
    <scope>NUCLEOTIDE SEQUENCE</scope>
    <source>
        <strain evidence="1">Rupite</strain>
    </source>
</reference>